<reference evidence="2" key="1">
    <citation type="submission" date="2022-11" db="UniProtKB">
        <authorList>
            <consortium name="WormBaseParasite"/>
        </authorList>
    </citation>
    <scope>IDENTIFICATION</scope>
</reference>
<sequence>MNWPVDATDLTNLDSAGPNPFKFPTIGGPFQGLQSTDTRRDFALFPTPLWNDIMTPLSWRFLCTDAATLTPGQLQYIKSPQKQREEYGPVNHNAIIEGYNQLLPSTVDKPSPMTSLPEILPSPSTTTKNEFDPQRCSPLLRNIPSSLGDEDCRASRASSTVSMMHFSDLSVEQIKKLKRKQGNTESQARTRQHNTLVKKKYKENDILISSLQKQYFREGMRNPLLHRLFENYQSCPEKERPKRQKLK</sequence>
<proteinExistence type="predicted"/>
<evidence type="ECO:0000313" key="2">
    <source>
        <dbReference type="WBParaSite" id="JU765_v2.g18738.t2"/>
    </source>
</evidence>
<dbReference type="WBParaSite" id="JU765_v2.g18738.t2">
    <property type="protein sequence ID" value="JU765_v2.g18738.t2"/>
    <property type="gene ID" value="JU765_v2.g18738"/>
</dbReference>
<evidence type="ECO:0000313" key="1">
    <source>
        <dbReference type="Proteomes" id="UP000887576"/>
    </source>
</evidence>
<name>A0AC34QRD7_9BILA</name>
<organism evidence="1 2">
    <name type="scientific">Panagrolaimus sp. JU765</name>
    <dbReference type="NCBI Taxonomy" id="591449"/>
    <lineage>
        <taxon>Eukaryota</taxon>
        <taxon>Metazoa</taxon>
        <taxon>Ecdysozoa</taxon>
        <taxon>Nematoda</taxon>
        <taxon>Chromadorea</taxon>
        <taxon>Rhabditida</taxon>
        <taxon>Tylenchina</taxon>
        <taxon>Panagrolaimomorpha</taxon>
        <taxon>Panagrolaimoidea</taxon>
        <taxon>Panagrolaimidae</taxon>
        <taxon>Panagrolaimus</taxon>
    </lineage>
</organism>
<accession>A0AC34QRD7</accession>
<dbReference type="Proteomes" id="UP000887576">
    <property type="component" value="Unplaced"/>
</dbReference>
<protein>
    <submittedName>
        <fullName evidence="2">BZIP domain-containing protein</fullName>
    </submittedName>
</protein>